<gene>
    <name evidence="3" type="primary">ga19441</name>
    <name evidence="3" type="ORF">PR202_ga19441</name>
</gene>
<evidence type="ECO:0000256" key="1">
    <source>
        <dbReference type="SAM" id="MobiDB-lite"/>
    </source>
</evidence>
<feature type="compositionally biased region" description="Low complexity" evidence="1">
    <location>
        <begin position="107"/>
        <end position="117"/>
    </location>
</feature>
<keyword evidence="2" id="KW-0812">Transmembrane</keyword>
<evidence type="ECO:0000256" key="2">
    <source>
        <dbReference type="SAM" id="Phobius"/>
    </source>
</evidence>
<keyword evidence="4" id="KW-1185">Reference proteome</keyword>
<feature type="region of interest" description="Disordered" evidence="1">
    <location>
        <begin position="48"/>
        <end position="79"/>
    </location>
</feature>
<proteinExistence type="predicted"/>
<organism evidence="3 4">
    <name type="scientific">Eleusine coracana subsp. coracana</name>
    <dbReference type="NCBI Taxonomy" id="191504"/>
    <lineage>
        <taxon>Eukaryota</taxon>
        <taxon>Viridiplantae</taxon>
        <taxon>Streptophyta</taxon>
        <taxon>Embryophyta</taxon>
        <taxon>Tracheophyta</taxon>
        <taxon>Spermatophyta</taxon>
        <taxon>Magnoliopsida</taxon>
        <taxon>Liliopsida</taxon>
        <taxon>Poales</taxon>
        <taxon>Poaceae</taxon>
        <taxon>PACMAD clade</taxon>
        <taxon>Chloridoideae</taxon>
        <taxon>Cynodonteae</taxon>
        <taxon>Eleusininae</taxon>
        <taxon>Eleusine</taxon>
    </lineage>
</organism>
<feature type="transmembrane region" description="Helical" evidence="2">
    <location>
        <begin position="171"/>
        <end position="196"/>
    </location>
</feature>
<dbReference type="Proteomes" id="UP001054889">
    <property type="component" value="Unassembled WGS sequence"/>
</dbReference>
<evidence type="ECO:0000313" key="4">
    <source>
        <dbReference type="Proteomes" id="UP001054889"/>
    </source>
</evidence>
<feature type="compositionally biased region" description="Basic and acidic residues" evidence="1">
    <location>
        <begin position="136"/>
        <end position="153"/>
    </location>
</feature>
<sequence length="205" mass="21462">MLLVEEIKGKVDFLRCLLLAEGVGAPPASLNEAKDRFAFLDQLARSLVAGPDAEEEEETKGLPREDDDGNGSGSACSCTDSCQEEAAAGDAQVDDATDNKGGMEVAATAEEAAASDAVAEKKRDTEQREAGAVPLPREEAAVDANAEKRDAAEHQAAAETRRTRAVWWRRSAAWCGAAGVVTVVAVGVAVELAAVARHNVYVVPT</sequence>
<reference evidence="3" key="1">
    <citation type="journal article" date="2018" name="DNA Res.">
        <title>Multiple hybrid de novo genome assembly of finger millet, an orphan allotetraploid crop.</title>
        <authorList>
            <person name="Hatakeyama M."/>
            <person name="Aluri S."/>
            <person name="Balachadran M.T."/>
            <person name="Sivarajan S.R."/>
            <person name="Patrignani A."/>
            <person name="Gruter S."/>
            <person name="Poveda L."/>
            <person name="Shimizu-Inatsugi R."/>
            <person name="Baeten J."/>
            <person name="Francoijs K.J."/>
            <person name="Nataraja K.N."/>
            <person name="Reddy Y.A.N."/>
            <person name="Phadnis S."/>
            <person name="Ravikumar R.L."/>
            <person name="Schlapbach R."/>
            <person name="Sreeman S.M."/>
            <person name="Shimizu K.K."/>
        </authorList>
    </citation>
    <scope>NUCLEOTIDE SEQUENCE</scope>
</reference>
<name>A0AAV5CVK2_ELECO</name>
<evidence type="ECO:0008006" key="5">
    <source>
        <dbReference type="Google" id="ProtNLM"/>
    </source>
</evidence>
<evidence type="ECO:0000313" key="3">
    <source>
        <dbReference type="EMBL" id="GJN02119.1"/>
    </source>
</evidence>
<feature type="compositionally biased region" description="Basic and acidic residues" evidence="1">
    <location>
        <begin position="118"/>
        <end position="129"/>
    </location>
</feature>
<protein>
    <recommendedName>
        <fullName evidence="5">Transmembrane protein</fullName>
    </recommendedName>
</protein>
<comment type="caution">
    <text evidence="3">The sequence shown here is derived from an EMBL/GenBank/DDBJ whole genome shotgun (WGS) entry which is preliminary data.</text>
</comment>
<keyword evidence="2" id="KW-0472">Membrane</keyword>
<dbReference type="EMBL" id="BQKI01000009">
    <property type="protein sequence ID" value="GJN02119.1"/>
    <property type="molecule type" value="Genomic_DNA"/>
</dbReference>
<feature type="region of interest" description="Disordered" evidence="1">
    <location>
        <begin position="107"/>
        <end position="160"/>
    </location>
</feature>
<keyword evidence="2" id="KW-1133">Transmembrane helix</keyword>
<dbReference type="AlphaFoldDB" id="A0AAV5CVK2"/>
<reference evidence="3" key="2">
    <citation type="submission" date="2021-12" db="EMBL/GenBank/DDBJ databases">
        <title>Resequencing data analysis of finger millet.</title>
        <authorList>
            <person name="Hatakeyama M."/>
            <person name="Aluri S."/>
            <person name="Balachadran M.T."/>
            <person name="Sivarajan S.R."/>
            <person name="Poveda L."/>
            <person name="Shimizu-Inatsugi R."/>
            <person name="Schlapbach R."/>
            <person name="Sreeman S.M."/>
            <person name="Shimizu K.K."/>
        </authorList>
    </citation>
    <scope>NUCLEOTIDE SEQUENCE</scope>
</reference>
<accession>A0AAV5CVK2</accession>